<reference evidence="1" key="1">
    <citation type="submission" date="2022-05" db="EMBL/GenBank/DDBJ databases">
        <title>An RpoN-dependent PEP-CTERM gene is involved in floc formation of an Aquincola tertiaricarbonis strain.</title>
        <authorList>
            <person name="Qiu D."/>
            <person name="Xia M."/>
        </authorList>
    </citation>
    <scope>NUCLEOTIDE SEQUENCE</scope>
    <source>
        <strain evidence="1">RN12</strain>
    </source>
</reference>
<dbReference type="EMBL" id="CP097636">
    <property type="protein sequence ID" value="URI11426.1"/>
    <property type="molecule type" value="Genomic_DNA"/>
</dbReference>
<dbReference type="RefSeq" id="WP_250199621.1">
    <property type="nucleotide sequence ID" value="NZ_CP097636.1"/>
</dbReference>
<keyword evidence="2" id="KW-1185">Reference proteome</keyword>
<sequence>MYSPSTPPVSAEHAALLDRLTCWLRLHADAGRLPWVVDPAASEAVVRGHCVGVRATFPAEAGRIVFGLAADHPGRRHCVALLPTALAAFLAADVGRSAAWHGTRADIAAALQPLLERGFVLRFPERLLVDDVGLPTAAARVLFAQEPRGFVLPLGAPRGLVLGDGADVPPAAAARPSVGGGAA</sequence>
<evidence type="ECO:0000313" key="2">
    <source>
        <dbReference type="Proteomes" id="UP001056201"/>
    </source>
</evidence>
<organism evidence="1 2">
    <name type="scientific">Aquincola tertiaricarbonis</name>
    <dbReference type="NCBI Taxonomy" id="391953"/>
    <lineage>
        <taxon>Bacteria</taxon>
        <taxon>Pseudomonadati</taxon>
        <taxon>Pseudomonadota</taxon>
        <taxon>Betaproteobacteria</taxon>
        <taxon>Burkholderiales</taxon>
        <taxon>Sphaerotilaceae</taxon>
        <taxon>Aquincola</taxon>
    </lineage>
</organism>
<name>A0ABY4SGR8_AQUTE</name>
<proteinExistence type="predicted"/>
<accession>A0ABY4SGR8</accession>
<evidence type="ECO:0000313" key="1">
    <source>
        <dbReference type="EMBL" id="URI11426.1"/>
    </source>
</evidence>
<gene>
    <name evidence="1" type="ORF">MW290_21010</name>
</gene>
<protein>
    <submittedName>
        <fullName evidence="1">Uncharacterized protein</fullName>
    </submittedName>
</protein>
<dbReference type="Proteomes" id="UP001056201">
    <property type="component" value="Chromosome 2"/>
</dbReference>